<dbReference type="Pfam" id="PF00534">
    <property type="entry name" value="Glycos_transf_1"/>
    <property type="match status" value="1"/>
</dbReference>
<name>A0A4R6ULV2_9GAMM</name>
<dbReference type="EMBL" id="SNYM01000009">
    <property type="protein sequence ID" value="TDQ47632.1"/>
    <property type="molecule type" value="Genomic_DNA"/>
</dbReference>
<dbReference type="CDD" id="cd03801">
    <property type="entry name" value="GT4_PimA-like"/>
    <property type="match status" value="1"/>
</dbReference>
<evidence type="ECO:0000259" key="1">
    <source>
        <dbReference type="Pfam" id="PF00534"/>
    </source>
</evidence>
<reference evidence="3 4" key="1">
    <citation type="submission" date="2019-03" db="EMBL/GenBank/DDBJ databases">
        <title>Genomic Encyclopedia of Type Strains, Phase IV (KMG-IV): sequencing the most valuable type-strain genomes for metagenomic binning, comparative biology and taxonomic classification.</title>
        <authorList>
            <person name="Goeker M."/>
        </authorList>
    </citation>
    <scope>NUCLEOTIDE SEQUENCE [LARGE SCALE GENOMIC DNA]</scope>
    <source>
        <strain evidence="3 4">DSM 103792</strain>
    </source>
</reference>
<dbReference type="Pfam" id="PF13439">
    <property type="entry name" value="Glyco_transf_4"/>
    <property type="match status" value="1"/>
</dbReference>
<proteinExistence type="predicted"/>
<evidence type="ECO:0000313" key="3">
    <source>
        <dbReference type="EMBL" id="TDQ47632.1"/>
    </source>
</evidence>
<dbReference type="Proteomes" id="UP000295375">
    <property type="component" value="Unassembled WGS sequence"/>
</dbReference>
<accession>A0A4R6ULV2</accession>
<organism evidence="3 4">
    <name type="scientific">Permianibacter aggregans</name>
    <dbReference type="NCBI Taxonomy" id="1510150"/>
    <lineage>
        <taxon>Bacteria</taxon>
        <taxon>Pseudomonadati</taxon>
        <taxon>Pseudomonadota</taxon>
        <taxon>Gammaproteobacteria</taxon>
        <taxon>Pseudomonadales</taxon>
        <taxon>Pseudomonadaceae</taxon>
        <taxon>Permianibacter</taxon>
    </lineage>
</organism>
<dbReference type="Gene3D" id="3.40.50.2000">
    <property type="entry name" value="Glycogen Phosphorylase B"/>
    <property type="match status" value="2"/>
</dbReference>
<gene>
    <name evidence="3" type="ORF">EV696_10935</name>
</gene>
<protein>
    <submittedName>
        <fullName evidence="3">Glycosyltransferase involved in cell wall biosynthesis</fullName>
    </submittedName>
</protein>
<sequence length="360" mass="39658">MLTSVFPPHVGGVESHVYELTKALIAAGHEVEVVAGSLEEADKPFGFPVHRPHFFRAQALYDWQLARWLKKLHQAKRFDVAHVHGLKPAVAVRNLGIPTIFTNHTSGFLKRLNKSAFSRARSLKRIVHFNEIIAPSEELCDATRALGYLGPVTYIPNAVDIEKFKPGASPLRAKWGIADDKPVIVMARRLHEKNGVRYFAEAVAKLKNEDVHIVVAGDGDERGNVERIIREAGMSERVTMLGSVNNNDMPDIYRACDISVLPSLMEATSITGLESMASGLVLVGTHVGGIPALIEEGKTGFLVPPRDPEAMAEKLIPLIRDKARCKQMGEAAREKAKTEFSWPVIAGQTADVYRKYMAGK</sequence>
<keyword evidence="4" id="KW-1185">Reference proteome</keyword>
<dbReference type="PANTHER" id="PTHR45947">
    <property type="entry name" value="SULFOQUINOVOSYL TRANSFERASE SQD2"/>
    <property type="match status" value="1"/>
</dbReference>
<dbReference type="SUPFAM" id="SSF53756">
    <property type="entry name" value="UDP-Glycosyltransferase/glycogen phosphorylase"/>
    <property type="match status" value="1"/>
</dbReference>
<dbReference type="InterPro" id="IPR028098">
    <property type="entry name" value="Glyco_trans_4-like_N"/>
</dbReference>
<evidence type="ECO:0000313" key="4">
    <source>
        <dbReference type="Proteomes" id="UP000295375"/>
    </source>
</evidence>
<feature type="domain" description="Glycosyl transferase family 1" evidence="1">
    <location>
        <begin position="172"/>
        <end position="334"/>
    </location>
</feature>
<evidence type="ECO:0000259" key="2">
    <source>
        <dbReference type="Pfam" id="PF13439"/>
    </source>
</evidence>
<feature type="domain" description="Glycosyltransferase subfamily 4-like N-terminal" evidence="2">
    <location>
        <begin position="10"/>
        <end position="162"/>
    </location>
</feature>
<dbReference type="PANTHER" id="PTHR45947:SF3">
    <property type="entry name" value="SULFOQUINOVOSYL TRANSFERASE SQD2"/>
    <property type="match status" value="1"/>
</dbReference>
<keyword evidence="3" id="KW-0808">Transferase</keyword>
<dbReference type="AlphaFoldDB" id="A0A4R6ULV2"/>
<comment type="caution">
    <text evidence="3">The sequence shown here is derived from an EMBL/GenBank/DDBJ whole genome shotgun (WGS) entry which is preliminary data.</text>
</comment>
<dbReference type="InterPro" id="IPR001296">
    <property type="entry name" value="Glyco_trans_1"/>
</dbReference>
<dbReference type="InterPro" id="IPR050194">
    <property type="entry name" value="Glycosyltransferase_grp1"/>
</dbReference>
<dbReference type="GO" id="GO:0016757">
    <property type="term" value="F:glycosyltransferase activity"/>
    <property type="evidence" value="ECO:0007669"/>
    <property type="project" value="InterPro"/>
</dbReference>